<dbReference type="PANTHER" id="PTHR38478">
    <property type="entry name" value="PEPTIDASE M1A AND M12B"/>
    <property type="match status" value="1"/>
</dbReference>
<evidence type="ECO:0000313" key="2">
    <source>
        <dbReference type="EMBL" id="HIY69004.1"/>
    </source>
</evidence>
<evidence type="ECO:0000313" key="3">
    <source>
        <dbReference type="Proteomes" id="UP000886844"/>
    </source>
</evidence>
<dbReference type="PANTHER" id="PTHR38478:SF1">
    <property type="entry name" value="ZINC DEPENDENT METALLOPROTEASE DOMAIN LIPOPROTEIN"/>
    <property type="match status" value="1"/>
</dbReference>
<keyword evidence="2" id="KW-0645">Protease</keyword>
<organism evidence="2 3">
    <name type="scientific">Candidatus Alistipes intestinigallinarum</name>
    <dbReference type="NCBI Taxonomy" id="2838440"/>
    <lineage>
        <taxon>Bacteria</taxon>
        <taxon>Pseudomonadati</taxon>
        <taxon>Bacteroidota</taxon>
        <taxon>Bacteroidia</taxon>
        <taxon>Bacteroidales</taxon>
        <taxon>Rikenellaceae</taxon>
        <taxon>Alistipes</taxon>
    </lineage>
</organism>
<keyword evidence="2" id="KW-0378">Hydrolase</keyword>
<dbReference type="AlphaFoldDB" id="A0A9D2CCJ8"/>
<sequence length="303" mass="35059">AWEFANYAYVMQHADEWIGTEDKDYTFRSLVQASVMNQLYYSFVSVSANLGGIYLNEKYENDPLPTYTAVPRERQRRALRYMLEQLEEMSWLDNHRLNEDVIEVVSLGEYCQDMLSEVIFKSLSTLDLSASKSEDPYTQREAMQELRDYILRDVAAGRESTEANLALQRRLLIDVIRKAGVLEPTRKRAAAFADPEPVFGPTAATRVPSTDPAFAPLPDKARLIRESHLQRTLSGRSPEEIEGMRPLRSIAFRVQPSTDYNYYEMLLNMQQTYRQGLRSGASERMKKHYRYMLLAIERALKVE</sequence>
<reference evidence="2" key="2">
    <citation type="submission" date="2021-04" db="EMBL/GenBank/DDBJ databases">
        <authorList>
            <person name="Gilroy R."/>
        </authorList>
    </citation>
    <scope>NUCLEOTIDE SEQUENCE</scope>
    <source>
        <strain evidence="2">5134</strain>
    </source>
</reference>
<dbReference type="EMBL" id="DXDA01000053">
    <property type="protein sequence ID" value="HIY69004.1"/>
    <property type="molecule type" value="Genomic_DNA"/>
</dbReference>
<protein>
    <submittedName>
        <fullName evidence="2">Zinc-dependent metalloprotease</fullName>
    </submittedName>
</protein>
<dbReference type="Pfam" id="PF16313">
    <property type="entry name" value="DUF4953"/>
    <property type="match status" value="1"/>
</dbReference>
<name>A0A9D2CCJ8_9BACT</name>
<accession>A0A9D2CCJ8</accession>
<evidence type="ECO:0000259" key="1">
    <source>
        <dbReference type="Pfam" id="PF16313"/>
    </source>
</evidence>
<comment type="caution">
    <text evidence="2">The sequence shown here is derived from an EMBL/GenBank/DDBJ whole genome shotgun (WGS) entry which is preliminary data.</text>
</comment>
<dbReference type="Proteomes" id="UP000886844">
    <property type="component" value="Unassembled WGS sequence"/>
</dbReference>
<proteinExistence type="predicted"/>
<gene>
    <name evidence="2" type="ORF">H9828_06280</name>
</gene>
<feature type="non-terminal residue" evidence="2">
    <location>
        <position position="1"/>
    </location>
</feature>
<feature type="domain" description="EcxA zinc-binding" evidence="1">
    <location>
        <begin position="2"/>
        <end position="155"/>
    </location>
</feature>
<reference evidence="2" key="1">
    <citation type="journal article" date="2021" name="PeerJ">
        <title>Extensive microbial diversity within the chicken gut microbiome revealed by metagenomics and culture.</title>
        <authorList>
            <person name="Gilroy R."/>
            <person name="Ravi A."/>
            <person name="Getino M."/>
            <person name="Pursley I."/>
            <person name="Horton D.L."/>
            <person name="Alikhan N.F."/>
            <person name="Baker D."/>
            <person name="Gharbi K."/>
            <person name="Hall N."/>
            <person name="Watson M."/>
            <person name="Adriaenssens E.M."/>
            <person name="Foster-Nyarko E."/>
            <person name="Jarju S."/>
            <person name="Secka A."/>
            <person name="Antonio M."/>
            <person name="Oren A."/>
            <person name="Chaudhuri R.R."/>
            <person name="La Ragione R."/>
            <person name="Hildebrand F."/>
            <person name="Pallen M.J."/>
        </authorList>
    </citation>
    <scope>NUCLEOTIDE SEQUENCE</scope>
    <source>
        <strain evidence="2">5134</strain>
    </source>
</reference>
<dbReference type="InterPro" id="IPR032534">
    <property type="entry name" value="EcxA_zinc-bd"/>
</dbReference>
<dbReference type="GO" id="GO:0008237">
    <property type="term" value="F:metallopeptidase activity"/>
    <property type="evidence" value="ECO:0007669"/>
    <property type="project" value="UniProtKB-KW"/>
</dbReference>
<keyword evidence="2" id="KW-0482">Metalloprotease</keyword>